<gene>
    <name evidence="1" type="ORF">LHA26_17880</name>
</gene>
<dbReference type="Proteomes" id="UP001056937">
    <property type="component" value="Chromosome 2"/>
</dbReference>
<accession>A0ABY4XE83</accession>
<dbReference type="InterPro" id="IPR025737">
    <property type="entry name" value="FApF"/>
</dbReference>
<protein>
    <submittedName>
        <fullName evidence="1">Transporter</fullName>
    </submittedName>
</protein>
<reference evidence="1" key="1">
    <citation type="journal article" date="2022" name="Toxins">
        <title>Genomic Analysis of Sphingopyxis sp. USTB-05 for Biodegrading Cyanobacterial Hepatotoxins.</title>
        <authorList>
            <person name="Liu C."/>
            <person name="Xu Q."/>
            <person name="Zhao Z."/>
            <person name="Zhang H."/>
            <person name="Liu X."/>
            <person name="Yin C."/>
            <person name="Liu Y."/>
            <person name="Yan H."/>
        </authorList>
    </citation>
    <scope>NUCLEOTIDE SEQUENCE</scope>
    <source>
        <strain evidence="1">NBD5</strain>
    </source>
</reference>
<dbReference type="Pfam" id="PF13557">
    <property type="entry name" value="Phenol_MetA_deg"/>
    <property type="match status" value="1"/>
</dbReference>
<evidence type="ECO:0000313" key="1">
    <source>
        <dbReference type="EMBL" id="USI75036.1"/>
    </source>
</evidence>
<organism evidence="1 2">
    <name type="scientific">Sphingomonas morindae</name>
    <dbReference type="NCBI Taxonomy" id="1541170"/>
    <lineage>
        <taxon>Bacteria</taxon>
        <taxon>Pseudomonadati</taxon>
        <taxon>Pseudomonadota</taxon>
        <taxon>Alphaproteobacteria</taxon>
        <taxon>Sphingomonadales</taxon>
        <taxon>Sphingomonadaceae</taxon>
        <taxon>Sphingomonas</taxon>
    </lineage>
</organism>
<keyword evidence="2" id="KW-1185">Reference proteome</keyword>
<sequence length="285" mass="29814">MSRVDGSAAGALSAGPALGDWKRAALPLALMMAAPAIAEDGDPRFCPSRPSLGSSACTTKPGEVQLEVSAVDWQRDRSGAGRDTSTNFGDFLARVGVGPSTEIQIGWIPYGRDQMVDEPGGAVQRTHGIGDVSLGFRQNLRNPDGKGLSFGIEGAVTLPTGHGAIGGGDWAASIDVPISYQVSDFLSLSLTTEADAAVDQDRSGRHFAGDMIATASLHPVKRVTLYTEAEVVRDQDPSGHTTQVFAGEGLAVKASKRISLWAETVAGLNAQSPDVRTYTGFTILF</sequence>
<evidence type="ECO:0000313" key="2">
    <source>
        <dbReference type="Proteomes" id="UP001056937"/>
    </source>
</evidence>
<dbReference type="RefSeq" id="WP_252168850.1">
    <property type="nucleotide sequence ID" value="NZ_CP084931.1"/>
</dbReference>
<name>A0ABY4XE83_9SPHN</name>
<dbReference type="EMBL" id="CP084931">
    <property type="protein sequence ID" value="USI75036.1"/>
    <property type="molecule type" value="Genomic_DNA"/>
</dbReference>
<proteinExistence type="predicted"/>